<reference evidence="3" key="1">
    <citation type="journal article" date="2019" name="Int. J. Syst. Evol. Microbiol.">
        <title>The Global Catalogue of Microorganisms (GCM) 10K type strain sequencing project: providing services to taxonomists for standard genome sequencing and annotation.</title>
        <authorList>
            <consortium name="The Broad Institute Genomics Platform"/>
            <consortium name="The Broad Institute Genome Sequencing Center for Infectious Disease"/>
            <person name="Wu L."/>
            <person name="Ma J."/>
        </authorList>
    </citation>
    <scope>NUCLEOTIDE SEQUENCE [LARGE SCALE GENOMIC DNA]</scope>
    <source>
        <strain evidence="3">CECT 8472</strain>
    </source>
</reference>
<keyword evidence="1" id="KW-0472">Membrane</keyword>
<accession>A0ABV8UM28</accession>
<feature type="transmembrane region" description="Helical" evidence="1">
    <location>
        <begin position="16"/>
        <end position="38"/>
    </location>
</feature>
<protein>
    <recommendedName>
        <fullName evidence="4">Methylamine utilization protein MauE</fullName>
    </recommendedName>
</protein>
<evidence type="ECO:0000313" key="3">
    <source>
        <dbReference type="Proteomes" id="UP001595799"/>
    </source>
</evidence>
<keyword evidence="3" id="KW-1185">Reference proteome</keyword>
<evidence type="ECO:0008006" key="4">
    <source>
        <dbReference type="Google" id="ProtNLM"/>
    </source>
</evidence>
<feature type="transmembrane region" description="Helical" evidence="1">
    <location>
        <begin position="119"/>
        <end position="143"/>
    </location>
</feature>
<evidence type="ECO:0000256" key="1">
    <source>
        <dbReference type="SAM" id="Phobius"/>
    </source>
</evidence>
<comment type="caution">
    <text evidence="2">The sequence shown here is derived from an EMBL/GenBank/DDBJ whole genome shotgun (WGS) entry which is preliminary data.</text>
</comment>
<dbReference type="RefSeq" id="WP_382422304.1">
    <property type="nucleotide sequence ID" value="NZ_JBHSCW010000004.1"/>
</dbReference>
<organism evidence="2 3">
    <name type="scientific">Fodinicurvata halophila</name>
    <dbReference type="NCBI Taxonomy" id="1419723"/>
    <lineage>
        <taxon>Bacteria</taxon>
        <taxon>Pseudomonadati</taxon>
        <taxon>Pseudomonadota</taxon>
        <taxon>Alphaproteobacteria</taxon>
        <taxon>Rhodospirillales</taxon>
        <taxon>Rhodovibrionaceae</taxon>
        <taxon>Fodinicurvata</taxon>
    </lineage>
</organism>
<proteinExistence type="predicted"/>
<dbReference type="Proteomes" id="UP001595799">
    <property type="component" value="Unassembled WGS sequence"/>
</dbReference>
<feature type="transmembrane region" description="Helical" evidence="1">
    <location>
        <begin position="149"/>
        <end position="172"/>
    </location>
</feature>
<gene>
    <name evidence="2" type="ORF">ACFOW6_10440</name>
</gene>
<evidence type="ECO:0000313" key="2">
    <source>
        <dbReference type="EMBL" id="MFC4351960.1"/>
    </source>
</evidence>
<name>A0ABV8UM28_9PROT</name>
<dbReference type="EMBL" id="JBHSCW010000004">
    <property type="protein sequence ID" value="MFC4351960.1"/>
    <property type="molecule type" value="Genomic_DNA"/>
</dbReference>
<keyword evidence="1" id="KW-1133">Transmembrane helix</keyword>
<sequence>MSEVSRQLMEDSRARLILGATTLVYLLLYLVALGDLAFDGTLRALDGWLVPRADELWTQARVPFQFEAIGVVELPFAIWLVSPLNLLIGLALGALAGLQLALTRIALLCTRSCGIRPPVGLLAALPALLAGHACCVPALFMLLGLQVTATMITLVSIMIPLAFLLLAIGVGVTWRYAHRRCREAYA</sequence>
<keyword evidence="1" id="KW-0812">Transmembrane</keyword>
<feature type="transmembrane region" description="Helical" evidence="1">
    <location>
        <begin position="76"/>
        <end position="98"/>
    </location>
</feature>